<dbReference type="InterPro" id="IPR017850">
    <property type="entry name" value="Alkaline_phosphatase_core_sf"/>
</dbReference>
<keyword evidence="6 9" id="KW-0862">Zinc</keyword>
<feature type="binding site" evidence="9">
    <location>
        <position position="448"/>
    </location>
    <ligand>
        <name>Zn(2+)</name>
        <dbReference type="ChEBI" id="CHEBI:29105"/>
        <label>2</label>
    </ligand>
</feature>
<dbReference type="SUPFAM" id="SSF53649">
    <property type="entry name" value="Alkaline phosphatase-like"/>
    <property type="match status" value="1"/>
</dbReference>
<dbReference type="GO" id="GO:0000329">
    <property type="term" value="C:fungal-type vacuole membrane"/>
    <property type="evidence" value="ECO:0007669"/>
    <property type="project" value="TreeGrafter"/>
</dbReference>
<dbReference type="GO" id="GO:0004035">
    <property type="term" value="F:alkaline phosphatase activity"/>
    <property type="evidence" value="ECO:0007669"/>
    <property type="project" value="UniProtKB-EC"/>
</dbReference>
<dbReference type="InterPro" id="IPR018299">
    <property type="entry name" value="Alkaline_phosphatase_AS"/>
</dbReference>
<name>A0A177TSI5_9BASI</name>
<dbReference type="Pfam" id="PF00245">
    <property type="entry name" value="Alk_phosphatase"/>
    <property type="match status" value="1"/>
</dbReference>
<keyword evidence="5 11" id="KW-0378">Hydrolase</keyword>
<feature type="binding site" evidence="9">
    <location>
        <position position="46"/>
    </location>
    <ligand>
        <name>Zn(2+)</name>
        <dbReference type="ChEBI" id="CHEBI:29105"/>
        <label>2</label>
    </ligand>
</feature>
<dbReference type="AlphaFoldDB" id="A0A177TSI5"/>
<evidence type="ECO:0000256" key="7">
    <source>
        <dbReference type="ARBA" id="ARBA00022842"/>
    </source>
</evidence>
<dbReference type="EC" id="3.1.3.1" evidence="2 11"/>
<feature type="binding site" evidence="9">
    <location>
        <position position="334"/>
    </location>
    <ligand>
        <name>Zn(2+)</name>
        <dbReference type="ChEBI" id="CHEBI:29105"/>
        <label>2</label>
    </ligand>
</feature>
<feature type="binding site" evidence="9">
    <location>
        <position position="285"/>
    </location>
    <ligand>
        <name>Zn(2+)</name>
        <dbReference type="ChEBI" id="CHEBI:29105"/>
        <label>2</label>
    </ligand>
</feature>
<dbReference type="SMART" id="SM00098">
    <property type="entry name" value="alkPPc"/>
    <property type="match status" value="1"/>
</dbReference>
<dbReference type="PROSITE" id="PS00123">
    <property type="entry name" value="ALKALINE_PHOSPHATASE"/>
    <property type="match status" value="1"/>
</dbReference>
<organism evidence="12 13">
    <name type="scientific">Tilletia indica</name>
    <dbReference type="NCBI Taxonomy" id="43049"/>
    <lineage>
        <taxon>Eukaryota</taxon>
        <taxon>Fungi</taxon>
        <taxon>Dikarya</taxon>
        <taxon>Basidiomycota</taxon>
        <taxon>Ustilaginomycotina</taxon>
        <taxon>Exobasidiomycetes</taxon>
        <taxon>Tilletiales</taxon>
        <taxon>Tilletiaceae</taxon>
        <taxon>Tilletia</taxon>
    </lineage>
</organism>
<dbReference type="PANTHER" id="PTHR11596">
    <property type="entry name" value="ALKALINE PHOSPHATASE"/>
    <property type="match status" value="1"/>
</dbReference>
<evidence type="ECO:0000256" key="6">
    <source>
        <dbReference type="ARBA" id="ARBA00022833"/>
    </source>
</evidence>
<feature type="binding site" evidence="9">
    <location>
        <position position="145"/>
    </location>
    <ligand>
        <name>Mg(2+)</name>
        <dbReference type="ChEBI" id="CHEBI:18420"/>
    </ligand>
</feature>
<evidence type="ECO:0000256" key="10">
    <source>
        <dbReference type="RuleBase" id="RU003946"/>
    </source>
</evidence>
<feature type="binding site" evidence="9">
    <location>
        <position position="289"/>
    </location>
    <ligand>
        <name>Zn(2+)</name>
        <dbReference type="ChEBI" id="CHEBI:29105"/>
        <label>2</label>
    </ligand>
</feature>
<evidence type="ECO:0000256" key="5">
    <source>
        <dbReference type="ARBA" id="ARBA00022801"/>
    </source>
</evidence>
<accession>A0A177TSI5</accession>
<comment type="caution">
    <text evidence="12">The sequence shown here is derived from an EMBL/GenBank/DDBJ whole genome shotgun (WGS) entry which is preliminary data.</text>
</comment>
<dbReference type="GO" id="GO:0046872">
    <property type="term" value="F:metal ion binding"/>
    <property type="evidence" value="ECO:0007669"/>
    <property type="project" value="UniProtKB-KW"/>
</dbReference>
<evidence type="ECO:0000256" key="9">
    <source>
        <dbReference type="PIRSR" id="PIRSR601952-2"/>
    </source>
</evidence>
<evidence type="ECO:0000256" key="1">
    <source>
        <dbReference type="ARBA" id="ARBA00005984"/>
    </source>
</evidence>
<gene>
    <name evidence="12" type="ORF">A4X13_0g702</name>
</gene>
<feature type="binding site" evidence="9">
    <location>
        <position position="280"/>
    </location>
    <ligand>
        <name>Mg(2+)</name>
        <dbReference type="ChEBI" id="CHEBI:18420"/>
    </ligand>
</feature>
<dbReference type="SMR" id="A0A177TSI5"/>
<sequence length="570" mass="61770">MKFSLSLISIAVILAQQSTAVSAAGDMPKVNKKLFKGKSMIQLISDGFGPASETFARSTMQLQTGSDWTTQLPLDKHHVGSIRTRSTDSLVTDSAASATAYSCGLKSRNAFIGVTEDQKPCGTVLEAAKAKGYNVALVTTSRVTHATPASYSAHVNDRDNENEIASQQLGNYLLGRQVDILWGGGLRHFTNGTGTKRTDGRDLVAEARNANWSVALTRSDFDALGNGKNVKFPSLGLFTSSHMSYEIDRNSTAEPSLTEMAIAALNALKAAGKPFFIMVEGARIDHAGHNNDPAGHYGDIIQYNDLFTAVTKWVDANDDGLIEPSIFVASTSDHECGGLTLGLERPEDKGEAAYLWYPDVVLAAKHSTEFLAADYLKYLSSATRSASDAFTYMKQNIITQGLGISDVSDAEVQRAVDLGPSKSGLPLTIWLSNLMNWRAHLGWSTTGHSGVDVNLYAYVASKWSKRAVVTNFLKSLKGNQENTFIGTLTADLLGLDLQSVTNKLNNGTYSWTDSHKDLRPFTTGLDKYHGGVAHVIPTILSRRSELDNSPEEVGRLRKRGGMHANVRQEL</sequence>
<dbReference type="Gene3D" id="1.10.60.40">
    <property type="match status" value="1"/>
</dbReference>
<keyword evidence="7 9" id="KW-0460">Magnesium</keyword>
<protein>
    <recommendedName>
        <fullName evidence="2 11">Alkaline phosphatase</fullName>
        <ecNumber evidence="2 11">3.1.3.1</ecNumber>
    </recommendedName>
</protein>
<reference evidence="12" key="2">
    <citation type="journal article" date="2019" name="IMA Fungus">
        <title>Genome sequencing and comparison of five Tilletia species to identify candidate genes for the detection of regulated species infecting wheat.</title>
        <authorList>
            <person name="Nguyen H.D.T."/>
            <person name="Sultana T."/>
            <person name="Kesanakurti P."/>
            <person name="Hambleton S."/>
        </authorList>
    </citation>
    <scope>NUCLEOTIDE SEQUENCE</scope>
    <source>
        <strain evidence="12">DAOMC 236416</strain>
    </source>
</reference>
<proteinExistence type="inferred from homology"/>
<comment type="cofactor">
    <cofactor evidence="9">
        <name>Mg(2+)</name>
        <dbReference type="ChEBI" id="CHEBI:18420"/>
    </cofactor>
    <text evidence="9">Binds 1 Mg(2+) ion.</text>
</comment>
<dbReference type="InterPro" id="IPR001952">
    <property type="entry name" value="Alkaline_phosphatase"/>
</dbReference>
<comment type="cofactor">
    <cofactor evidence="9">
        <name>Zn(2+)</name>
        <dbReference type="ChEBI" id="CHEBI:29105"/>
    </cofactor>
    <text evidence="9">Binds 2 Zn(2+) ions.</text>
</comment>
<keyword evidence="3" id="KW-0597">Phosphoprotein</keyword>
<evidence type="ECO:0000313" key="12">
    <source>
        <dbReference type="EMBL" id="KAE8259895.1"/>
    </source>
</evidence>
<reference evidence="12" key="1">
    <citation type="submission" date="2016-04" db="EMBL/GenBank/DDBJ databases">
        <authorList>
            <person name="Nguyen H.D."/>
            <person name="Samba Siva P."/>
            <person name="Cullis J."/>
            <person name="Levesque C.A."/>
            <person name="Hambleton S."/>
        </authorList>
    </citation>
    <scope>NUCLEOTIDE SEQUENCE</scope>
    <source>
        <strain evidence="12">DAOMC 236416</strain>
    </source>
</reference>
<feature type="binding site" evidence="9">
    <location>
        <position position="147"/>
    </location>
    <ligand>
        <name>Mg(2+)</name>
        <dbReference type="ChEBI" id="CHEBI:18420"/>
    </ligand>
</feature>
<feature type="active site" description="Phosphoserine intermediate" evidence="8">
    <location>
        <position position="94"/>
    </location>
</feature>
<keyword evidence="4 9" id="KW-0479">Metal-binding</keyword>
<evidence type="ECO:0000256" key="4">
    <source>
        <dbReference type="ARBA" id="ARBA00022723"/>
    </source>
</evidence>
<feature type="binding site" evidence="9">
    <location>
        <position position="333"/>
    </location>
    <ligand>
        <name>Zn(2+)</name>
        <dbReference type="ChEBI" id="CHEBI:29105"/>
        <label>2</label>
    </ligand>
</feature>
<comment type="catalytic activity">
    <reaction evidence="11">
        <text>a phosphate monoester + H2O = an alcohol + phosphate</text>
        <dbReference type="Rhea" id="RHEA:15017"/>
        <dbReference type="ChEBI" id="CHEBI:15377"/>
        <dbReference type="ChEBI" id="CHEBI:30879"/>
        <dbReference type="ChEBI" id="CHEBI:43474"/>
        <dbReference type="ChEBI" id="CHEBI:67140"/>
        <dbReference type="EC" id="3.1.3.1"/>
    </reaction>
</comment>
<evidence type="ECO:0000256" key="2">
    <source>
        <dbReference type="ARBA" id="ARBA00012647"/>
    </source>
</evidence>
<dbReference type="PRINTS" id="PR00113">
    <property type="entry name" value="ALKPHPHTASE"/>
</dbReference>
<dbReference type="EMBL" id="LWDF02000023">
    <property type="protein sequence ID" value="KAE8259895.1"/>
    <property type="molecule type" value="Genomic_DNA"/>
</dbReference>
<dbReference type="PANTHER" id="PTHR11596:SF5">
    <property type="entry name" value="ALKALINE PHOSPHATASE"/>
    <property type="match status" value="1"/>
</dbReference>
<feature type="binding site" evidence="9">
    <location>
        <position position="46"/>
    </location>
    <ligand>
        <name>Mg(2+)</name>
        <dbReference type="ChEBI" id="CHEBI:18420"/>
    </ligand>
</feature>
<keyword evidence="13" id="KW-1185">Reference proteome</keyword>
<dbReference type="CDD" id="cd16012">
    <property type="entry name" value="ALP"/>
    <property type="match status" value="1"/>
</dbReference>
<evidence type="ECO:0000256" key="11">
    <source>
        <dbReference type="RuleBase" id="RU003947"/>
    </source>
</evidence>
<evidence type="ECO:0000313" key="13">
    <source>
        <dbReference type="Proteomes" id="UP000077521"/>
    </source>
</evidence>
<dbReference type="Gene3D" id="3.40.720.10">
    <property type="entry name" value="Alkaline Phosphatase, subunit A"/>
    <property type="match status" value="1"/>
</dbReference>
<evidence type="ECO:0000256" key="3">
    <source>
        <dbReference type="ARBA" id="ARBA00022553"/>
    </source>
</evidence>
<dbReference type="Proteomes" id="UP000077521">
    <property type="component" value="Unassembled WGS sequence"/>
</dbReference>
<comment type="similarity">
    <text evidence="1 10">Belongs to the alkaline phosphatase family.</text>
</comment>
<evidence type="ECO:0000256" key="8">
    <source>
        <dbReference type="PIRSR" id="PIRSR601952-1"/>
    </source>
</evidence>